<sequence>MPLVDFAASAVIAASAAGVAGASLPPPVVAPLTQAAAPTFRVGEEWEFVYENELDRSKSGRYTQRVENVGPNGTQLAVLSDDHTRNTFLDASVNVVQSPTGRFTPSTEALRFPLFVGKSWTAEYTFASGAWTSRCERSAKVTAIERVSTPAGTFDAFRVESATTWAGMSIGAGSGRSRSVDWYAPAVGRVVKEQYEDLPNNKNAPRSSSSYELVRYLPVTLPSENSQGTKN</sequence>
<dbReference type="InterPro" id="IPR049279">
    <property type="entry name" value="DUF3108-like"/>
</dbReference>
<keyword evidence="3" id="KW-1185">Reference proteome</keyword>
<dbReference type="RefSeq" id="WP_408332296.1">
    <property type="nucleotide sequence ID" value="NZ_JAQQFH010000028.1"/>
</dbReference>
<evidence type="ECO:0000259" key="1">
    <source>
        <dbReference type="Pfam" id="PF21347"/>
    </source>
</evidence>
<evidence type="ECO:0000313" key="3">
    <source>
        <dbReference type="Proteomes" id="UP001629249"/>
    </source>
</evidence>
<evidence type="ECO:0000313" key="2">
    <source>
        <dbReference type="EMBL" id="MFL9883662.1"/>
    </source>
</evidence>
<protein>
    <recommendedName>
        <fullName evidence="1">DUF3108 domain-containing protein</fullName>
    </recommendedName>
</protein>
<comment type="caution">
    <text evidence="2">The sequence shown here is derived from an EMBL/GenBank/DDBJ whole genome shotgun (WGS) entry which is preliminary data.</text>
</comment>
<dbReference type="EMBL" id="JAQQFN010000007">
    <property type="protein sequence ID" value="MFL9883662.1"/>
    <property type="molecule type" value="Genomic_DNA"/>
</dbReference>
<gene>
    <name evidence="2" type="ORF">PQR66_11535</name>
</gene>
<dbReference type="Proteomes" id="UP001629249">
    <property type="component" value="Unassembled WGS sequence"/>
</dbReference>
<organism evidence="2 3">
    <name type="scientific">Paraburkholderia agricolaris</name>
    <dbReference type="NCBI Taxonomy" id="2152888"/>
    <lineage>
        <taxon>Bacteria</taxon>
        <taxon>Pseudomonadati</taxon>
        <taxon>Pseudomonadota</taxon>
        <taxon>Betaproteobacteria</taxon>
        <taxon>Burkholderiales</taxon>
        <taxon>Burkholderiaceae</taxon>
        <taxon>Paraburkholderia</taxon>
    </lineage>
</organism>
<accession>A0ABW8ZKB2</accession>
<proteinExistence type="predicted"/>
<name>A0ABW8ZKB2_9BURK</name>
<feature type="domain" description="DUF3108" evidence="1">
    <location>
        <begin position="140"/>
        <end position="196"/>
    </location>
</feature>
<dbReference type="Gene3D" id="2.40.360.20">
    <property type="match status" value="1"/>
</dbReference>
<reference evidence="2 3" key="1">
    <citation type="journal article" date="2024" name="Chem. Sci.">
        <title>Discovery of megapolipeptins by genome mining of a Burkholderiales bacteria collection.</title>
        <authorList>
            <person name="Paulo B.S."/>
            <person name="Recchia M.J.J."/>
            <person name="Lee S."/>
            <person name="Fergusson C.H."/>
            <person name="Romanowski S.B."/>
            <person name="Hernandez A."/>
            <person name="Krull N."/>
            <person name="Liu D.Y."/>
            <person name="Cavanagh H."/>
            <person name="Bos A."/>
            <person name="Gray C.A."/>
            <person name="Murphy B.T."/>
            <person name="Linington R.G."/>
            <person name="Eustaquio A.S."/>
        </authorList>
    </citation>
    <scope>NUCLEOTIDE SEQUENCE [LARGE SCALE GENOMIC DNA]</scope>
    <source>
        <strain evidence="2 3">RL16-012-BIC-B</strain>
    </source>
</reference>
<dbReference type="Pfam" id="PF21347">
    <property type="entry name" value="DUF3108_like"/>
    <property type="match status" value="1"/>
</dbReference>